<dbReference type="EMBL" id="JAKNSF020000077">
    <property type="protein sequence ID" value="KAK7720293.1"/>
    <property type="molecule type" value="Genomic_DNA"/>
</dbReference>
<protein>
    <submittedName>
        <fullName evidence="1">Uncharacterized protein</fullName>
    </submittedName>
</protein>
<gene>
    <name evidence="1" type="ORF">SLS63_009965</name>
</gene>
<sequence>MEAMTEQKRQRWAHDAMQTGMQEPDRALLFPTVAIHETLWNQGLTTADDLYKRLFRYAFIKTLMKSWEEHGTPREAVKALRLKYLPGSVGGEEWWVARNQLGGAGALVLPGTFKYIFTCKIRVRKASGVDK</sequence>
<evidence type="ECO:0000313" key="1">
    <source>
        <dbReference type="EMBL" id="KAK7720293.1"/>
    </source>
</evidence>
<dbReference type="Proteomes" id="UP001430848">
    <property type="component" value="Unassembled WGS sequence"/>
</dbReference>
<reference evidence="1 2" key="1">
    <citation type="submission" date="2024-02" db="EMBL/GenBank/DDBJ databases">
        <title>De novo assembly and annotation of 12 fungi associated with fruit tree decline syndrome in Ontario, Canada.</title>
        <authorList>
            <person name="Sulman M."/>
            <person name="Ellouze W."/>
            <person name="Ilyukhin E."/>
        </authorList>
    </citation>
    <scope>NUCLEOTIDE SEQUENCE [LARGE SCALE GENOMIC DNA]</scope>
    <source>
        <strain evidence="1 2">M169</strain>
    </source>
</reference>
<organism evidence="1 2">
    <name type="scientific">Diaporthe eres</name>
    <name type="common">Phomopsis oblonga</name>
    <dbReference type="NCBI Taxonomy" id="83184"/>
    <lineage>
        <taxon>Eukaryota</taxon>
        <taxon>Fungi</taxon>
        <taxon>Dikarya</taxon>
        <taxon>Ascomycota</taxon>
        <taxon>Pezizomycotina</taxon>
        <taxon>Sordariomycetes</taxon>
        <taxon>Sordariomycetidae</taxon>
        <taxon>Diaporthales</taxon>
        <taxon>Diaporthaceae</taxon>
        <taxon>Diaporthe</taxon>
        <taxon>Diaporthe eres species complex</taxon>
    </lineage>
</organism>
<evidence type="ECO:0000313" key="2">
    <source>
        <dbReference type="Proteomes" id="UP001430848"/>
    </source>
</evidence>
<accession>A0ABR1NYH8</accession>
<name>A0ABR1NYH8_DIAER</name>
<keyword evidence="2" id="KW-1185">Reference proteome</keyword>
<comment type="caution">
    <text evidence="1">The sequence shown here is derived from an EMBL/GenBank/DDBJ whole genome shotgun (WGS) entry which is preliminary data.</text>
</comment>
<proteinExistence type="predicted"/>